<dbReference type="CDD" id="cd04301">
    <property type="entry name" value="NAT_SF"/>
    <property type="match status" value="1"/>
</dbReference>
<comment type="caution">
    <text evidence="3">The sequence shown here is derived from an EMBL/GenBank/DDBJ whole genome shotgun (WGS) entry which is preliminary data.</text>
</comment>
<dbReference type="OrthoDB" id="273614at2"/>
<dbReference type="InterPro" id="IPR000182">
    <property type="entry name" value="GNAT_dom"/>
</dbReference>
<dbReference type="Proteomes" id="UP000078428">
    <property type="component" value="Unassembled WGS sequence"/>
</dbReference>
<protein>
    <recommendedName>
        <fullName evidence="2">N-acetyltransferase domain-containing protein</fullName>
    </recommendedName>
</protein>
<sequence>MIEPVSIVEGWCPGAIGDIAALHGRHYARDWGFGVYFEAKVARELAGFVSPLPDQDCGLWLARDGSGRILGAVALDGREPDGMGRAHLRWFILDDAARGKGLGARLLDQAVAFGRHRRISGIYLWTFAGLDAARGLYESRGFTLVEQRSGDTWGTPVTEQRFELTF</sequence>
<evidence type="ECO:0000313" key="4">
    <source>
        <dbReference type="Proteomes" id="UP000078428"/>
    </source>
</evidence>
<organism evidence="3 4">
    <name type="scientific">Paramagnetospirillum marisnigri</name>
    <dbReference type="NCBI Taxonomy" id="1285242"/>
    <lineage>
        <taxon>Bacteria</taxon>
        <taxon>Pseudomonadati</taxon>
        <taxon>Pseudomonadota</taxon>
        <taxon>Alphaproteobacteria</taxon>
        <taxon>Rhodospirillales</taxon>
        <taxon>Magnetospirillaceae</taxon>
        <taxon>Paramagnetospirillum</taxon>
    </lineage>
</organism>
<keyword evidence="1" id="KW-0808">Transferase</keyword>
<evidence type="ECO:0000259" key="2">
    <source>
        <dbReference type="PROSITE" id="PS51186"/>
    </source>
</evidence>
<dbReference type="PANTHER" id="PTHR13947">
    <property type="entry name" value="GNAT FAMILY N-ACETYLTRANSFERASE"/>
    <property type="match status" value="1"/>
</dbReference>
<feature type="domain" description="N-acetyltransferase" evidence="2">
    <location>
        <begin position="22"/>
        <end position="166"/>
    </location>
</feature>
<evidence type="ECO:0000256" key="1">
    <source>
        <dbReference type="ARBA" id="ARBA00022679"/>
    </source>
</evidence>
<dbReference type="PANTHER" id="PTHR13947:SF37">
    <property type="entry name" value="LD18367P"/>
    <property type="match status" value="1"/>
</dbReference>
<gene>
    <name evidence="3" type="ORF">A6A04_11090</name>
</gene>
<dbReference type="RefSeq" id="WP_068489388.1">
    <property type="nucleotide sequence ID" value="NZ_LWQT01000020.1"/>
</dbReference>
<evidence type="ECO:0000313" key="3">
    <source>
        <dbReference type="EMBL" id="OAN55203.1"/>
    </source>
</evidence>
<dbReference type="SUPFAM" id="SSF55729">
    <property type="entry name" value="Acyl-CoA N-acyltransferases (Nat)"/>
    <property type="match status" value="1"/>
</dbReference>
<name>A0A178MXE9_9PROT</name>
<accession>A0A178MXE9</accession>
<keyword evidence="4" id="KW-1185">Reference proteome</keyword>
<dbReference type="STRING" id="1285242.A6A04_11090"/>
<dbReference type="Pfam" id="PF00583">
    <property type="entry name" value="Acetyltransf_1"/>
    <property type="match status" value="1"/>
</dbReference>
<proteinExistence type="predicted"/>
<dbReference type="AlphaFoldDB" id="A0A178MXE9"/>
<dbReference type="EMBL" id="LWQT01000020">
    <property type="protein sequence ID" value="OAN55203.1"/>
    <property type="molecule type" value="Genomic_DNA"/>
</dbReference>
<dbReference type="InterPro" id="IPR050769">
    <property type="entry name" value="NAT_camello-type"/>
</dbReference>
<dbReference type="Gene3D" id="3.40.630.30">
    <property type="match status" value="1"/>
</dbReference>
<dbReference type="PROSITE" id="PS51186">
    <property type="entry name" value="GNAT"/>
    <property type="match status" value="1"/>
</dbReference>
<dbReference type="GO" id="GO:0008080">
    <property type="term" value="F:N-acetyltransferase activity"/>
    <property type="evidence" value="ECO:0007669"/>
    <property type="project" value="InterPro"/>
</dbReference>
<dbReference type="InterPro" id="IPR016181">
    <property type="entry name" value="Acyl_CoA_acyltransferase"/>
</dbReference>
<reference evidence="3 4" key="1">
    <citation type="submission" date="2016-04" db="EMBL/GenBank/DDBJ databases">
        <title>Draft genome sequence of freshwater magnetotactic bacteria Magnetospirillum marisnigri SP-1 and Magnetospirillum moscoviense BB-1.</title>
        <authorList>
            <person name="Koziaeva V."/>
            <person name="Dziuba M.V."/>
            <person name="Ivanov T.M."/>
            <person name="Kuznetsov B."/>
            <person name="Grouzdev D.S."/>
        </authorList>
    </citation>
    <scope>NUCLEOTIDE SEQUENCE [LARGE SCALE GENOMIC DNA]</scope>
    <source>
        <strain evidence="3 4">SP-1</strain>
    </source>
</reference>